<dbReference type="Gene3D" id="3.30.420.10">
    <property type="entry name" value="Ribonuclease H-like superfamily/Ribonuclease H"/>
    <property type="match status" value="1"/>
</dbReference>
<dbReference type="SUPFAM" id="SSF50630">
    <property type="entry name" value="Acid proteases"/>
    <property type="match status" value="1"/>
</dbReference>
<evidence type="ECO:0000256" key="10">
    <source>
        <dbReference type="ARBA" id="ARBA00022884"/>
    </source>
</evidence>
<evidence type="ECO:0000256" key="15">
    <source>
        <dbReference type="SAM" id="MobiDB-lite"/>
    </source>
</evidence>
<dbReference type="Pfam" id="PF17921">
    <property type="entry name" value="Integrase_H2C2"/>
    <property type="match status" value="1"/>
</dbReference>
<dbReference type="SUPFAM" id="SSF56672">
    <property type="entry name" value="DNA/RNA polymerases"/>
    <property type="match status" value="1"/>
</dbReference>
<dbReference type="InterPro" id="IPR043502">
    <property type="entry name" value="DNA/RNA_pol_sf"/>
</dbReference>
<evidence type="ECO:0000256" key="5">
    <source>
        <dbReference type="ARBA" id="ARBA00022695"/>
    </source>
</evidence>
<dbReference type="GO" id="GO:0004523">
    <property type="term" value="F:RNA-DNA hybrid ribonuclease activity"/>
    <property type="evidence" value="ECO:0007669"/>
    <property type="project" value="UniProtKB-EC"/>
</dbReference>
<gene>
    <name evidence="19" type="primary">LOC113118003</name>
</gene>
<feature type="compositionally biased region" description="Low complexity" evidence="15">
    <location>
        <begin position="309"/>
        <end position="320"/>
    </location>
</feature>
<keyword evidence="11" id="KW-0229">DNA integration</keyword>
<dbReference type="Pfam" id="PF17919">
    <property type="entry name" value="RT_RNaseH_2"/>
    <property type="match status" value="1"/>
</dbReference>
<evidence type="ECO:0000259" key="17">
    <source>
        <dbReference type="PROSITE" id="PS50994"/>
    </source>
</evidence>
<dbReference type="FunFam" id="1.10.340.70:FF:000001">
    <property type="entry name" value="Retrovirus-related Pol polyprotein from transposon gypsy-like Protein"/>
    <property type="match status" value="1"/>
</dbReference>
<evidence type="ECO:0000256" key="12">
    <source>
        <dbReference type="ARBA" id="ARBA00022918"/>
    </source>
</evidence>
<accession>A0A6P6RB22</accession>
<evidence type="ECO:0000256" key="4">
    <source>
        <dbReference type="ARBA" id="ARBA00022679"/>
    </source>
</evidence>
<dbReference type="PANTHER" id="PTHR37984:SF5">
    <property type="entry name" value="PROTEIN NYNRIN-LIKE"/>
    <property type="match status" value="1"/>
</dbReference>
<sequence length="1808" mass="202863">MDQDDDVPAAQAGASRDMDNAEAVGHDDLGNPVAELQSQILELGRRHDQVMSTLANMSNVATRSYVYIPRERQLMPFSGDHVKDGQSVDEFIDEVERVIRVRGLNVDDQVDFILSHLRGSALDEVKLCMGGETKQPSDLFSYLRGAFREKRTTPQLLHAFYARRQLEGEDFRDFSHALSQLLNSALQQSHYAVSDSQLALRDQFIEGIRDATLRRELRKLVREKPQSTLFDVREEAMMWVVEDRPRGANVARSRNIVSTCSGEMSEHLNPASAAQSDMASALQEVVKVITQQGKAIGELTNAVRELAVQKGGPSGSQSGKPKFKPKYTDDGQPICLRWKRGPSVAVSRAMRGKPEGSRCSKLTKERFLERAVGKCPEVDIHIDGVPVRCLLDTGSNVSTLTESFFRENLHGEDKDLHCTSKWLRITAANKLPLPYLGYVELDIQVMGLTIPECGFLIVRDGDSSEPDLTPPGIIGMNITHRCRELALTEFDTTLGGKLESVWREAFTRVQEVELGKTMSTARVGGKGKVHVPASSVATVYARVNKKATDTNGWLLLEPGTTPLPGGLIPMPTLVSSRSRVFPVQVVNFSQEDVWLPPKVRLGILTLCQCIESDACEARFQRISAEHREVGIDQKDKAESDADLSNLLSRLHMGGNPEEQAMLGALILKYADVFAVHDEDLGYTDRVKHEIHLTDDTPVAQPYRRIPPTQFEEVKEHISGLLRKGVIQESSSSYASPIVLVRKADGSLRLCVDYRKLNSKTNRDAFPLPRIDESLDALGGAQVFSTIDLASGYHQVAVHEKDRHKTAFTTPFGLYEYHRMPFGLCNAPATFQRLMQGVMSDFVFQIVLIYLDDLLVYSSTFHEHLVRLETVFRRLKETGLKIKIDKCHFLQPEVRFLGHQVSSQGVSTDPDKISAVREWPVPGTLKELRSFLGFCSYYRRFIESFSQIAGPLHDVVNACLRETSHVKAAQLYKSSWTSQCQTAFERLKDKLTSAPTLGYADFTLPFVIETDASNLGLGAVLYQHQKGKKTVIAYASRRLRGAERNDKNYSSMKLELLALKWSVTEKFRSYLLGSKFTIITDNNPLCHLGTAKLGAIEQRWAAQLAVFDFDVKYRPGRCNTAADALSRIPGSDEPDFESEDAEYDGCVAICNSLRTGTALGPDLVAVGVEGGKVWQLKASLAGEEDVGCENTPTLPGYSKSELRQFQESDPTLSVFKKFWSRQRKPTKQEKLGLSRSVRSLLKQWPKIREKDGLLYRVIDDVHTGECHQMLLPTCLIEQVLKNVHDQMGHQGIERTLALVRQRCFWGGMYEEVERWVKRCQRCVLAKMPQPKIKAPWASFLASRPLEVVAVDFTILEPATDGRENVLVVTDVFTKFSQAFPTRDQKAETTAKMLLREWFLKYGVPQRLHSDQGRNFESAVIAELCKLYGVKKTRTTPHHPQGNPQCERFNRTLHDLLKSLPPEKKRKWPEHLSELVYAYNVTPHSSTGYSPYYLLFGVQPHLPVDALLGQEPITDDKLDWLKVHQERLRDAHVRAKEYAERKAVERAIQHEEKVYCPTVEIGQHVYLRHRPPGRNKIQDAWSSTVYRVVEVQGTTYTVESVEGDMVKRVHRSNLRPCNSPVPVPIPRRRKSLVLEVPTSPAESEIPSLETECVLVEEVLCPGEKLTLVSTSESAKQPVPQLGDYLNDQEEESGMSGDWSGPASHETHDDNLEVTPVFREPETESVRLPAENPAMRPVPTPRKKREECVKPEVPYPAVRKTPRTTAGVHSNPNRLPKSTCNAVSFSPDVLSQVLAGMVLYTTGKLQGGQDD</sequence>
<keyword evidence="6" id="KW-0540">Nuclease</keyword>
<keyword evidence="7" id="KW-0255">Endonuclease</keyword>
<feature type="region of interest" description="Disordered" evidence="15">
    <location>
        <begin position="1"/>
        <end position="29"/>
    </location>
</feature>
<dbReference type="InterPro" id="IPR041588">
    <property type="entry name" value="Integrase_H2C2"/>
</dbReference>
<keyword evidence="9" id="KW-0460">Magnesium</keyword>
<evidence type="ECO:0000256" key="2">
    <source>
        <dbReference type="ARBA" id="ARBA00012180"/>
    </source>
</evidence>
<keyword evidence="5" id="KW-0548">Nucleotidyltransferase</keyword>
<dbReference type="Gene3D" id="3.10.20.370">
    <property type="match status" value="1"/>
</dbReference>
<dbReference type="GO" id="GO:0004190">
    <property type="term" value="F:aspartic-type endopeptidase activity"/>
    <property type="evidence" value="ECO:0007669"/>
    <property type="project" value="InterPro"/>
</dbReference>
<dbReference type="FunFam" id="3.30.420.10:FF:000032">
    <property type="entry name" value="Retrovirus-related Pol polyprotein from transposon 297-like Protein"/>
    <property type="match status" value="1"/>
</dbReference>
<dbReference type="PROSITE" id="PS50878">
    <property type="entry name" value="RT_POL"/>
    <property type="match status" value="1"/>
</dbReference>
<dbReference type="Gene3D" id="3.10.10.10">
    <property type="entry name" value="HIV Type 1 Reverse Transcriptase, subunit A, domain 1"/>
    <property type="match status" value="1"/>
</dbReference>
<dbReference type="CDD" id="cd01647">
    <property type="entry name" value="RT_LTR"/>
    <property type="match status" value="1"/>
</dbReference>
<evidence type="ECO:0000256" key="7">
    <source>
        <dbReference type="ARBA" id="ARBA00022759"/>
    </source>
</evidence>
<dbReference type="InterPro" id="IPR012337">
    <property type="entry name" value="RNaseH-like_sf"/>
</dbReference>
<keyword evidence="3" id="KW-0645">Protease</keyword>
<evidence type="ECO:0000256" key="3">
    <source>
        <dbReference type="ARBA" id="ARBA00022670"/>
    </source>
</evidence>
<dbReference type="PROSITE" id="PS00141">
    <property type="entry name" value="ASP_PROTEASE"/>
    <property type="match status" value="1"/>
</dbReference>
<dbReference type="SUPFAM" id="SSF53098">
    <property type="entry name" value="Ribonuclease H-like"/>
    <property type="match status" value="1"/>
</dbReference>
<feature type="domain" description="Reverse transcriptase" evidence="16">
    <location>
        <begin position="721"/>
        <end position="900"/>
    </location>
</feature>
<dbReference type="GO" id="GO:0006508">
    <property type="term" value="P:proteolysis"/>
    <property type="evidence" value="ECO:0007669"/>
    <property type="project" value="UniProtKB-KW"/>
</dbReference>
<proteinExistence type="inferred from homology"/>
<evidence type="ECO:0000256" key="11">
    <source>
        <dbReference type="ARBA" id="ARBA00022908"/>
    </source>
</evidence>
<dbReference type="Gene3D" id="3.30.70.270">
    <property type="match status" value="2"/>
</dbReference>
<keyword evidence="13" id="KW-0511">Multifunctional enzyme</keyword>
<evidence type="ECO:0000256" key="6">
    <source>
        <dbReference type="ARBA" id="ARBA00022722"/>
    </source>
</evidence>
<dbReference type="PROSITE" id="PS50994">
    <property type="entry name" value="INTEGRASE"/>
    <property type="match status" value="1"/>
</dbReference>
<feature type="region of interest" description="Disordered" evidence="15">
    <location>
        <begin position="1684"/>
        <end position="1704"/>
    </location>
</feature>
<keyword evidence="4" id="KW-0808">Transferase</keyword>
<evidence type="ECO:0000256" key="13">
    <source>
        <dbReference type="ARBA" id="ARBA00023268"/>
    </source>
</evidence>
<dbReference type="InterPro" id="IPR036397">
    <property type="entry name" value="RNaseH_sf"/>
</dbReference>
<feature type="compositionally biased region" description="Basic and acidic residues" evidence="15">
    <location>
        <begin position="16"/>
        <end position="29"/>
    </location>
</feature>
<dbReference type="PANTHER" id="PTHR37984">
    <property type="entry name" value="PROTEIN CBG26694"/>
    <property type="match status" value="1"/>
</dbReference>
<keyword evidence="10" id="KW-0694">RNA-binding</keyword>
<feature type="region of interest" description="Disordered" evidence="15">
    <location>
        <begin position="1728"/>
        <end position="1747"/>
    </location>
</feature>
<dbReference type="Gene3D" id="1.10.340.70">
    <property type="match status" value="1"/>
</dbReference>
<dbReference type="FunFam" id="3.30.70.270:FF:000020">
    <property type="entry name" value="Transposon Tf2-6 polyprotein-like Protein"/>
    <property type="match status" value="1"/>
</dbReference>
<dbReference type="Pfam" id="PF00078">
    <property type="entry name" value="RVT_1"/>
    <property type="match status" value="1"/>
</dbReference>
<evidence type="ECO:0000256" key="1">
    <source>
        <dbReference type="ARBA" id="ARBA00010879"/>
    </source>
</evidence>
<dbReference type="Gene3D" id="2.40.70.10">
    <property type="entry name" value="Acid Proteases"/>
    <property type="match status" value="1"/>
</dbReference>
<dbReference type="CDD" id="cd00303">
    <property type="entry name" value="retropepsin_like"/>
    <property type="match status" value="1"/>
</dbReference>
<dbReference type="InterPro" id="IPR050951">
    <property type="entry name" value="Retrovirus_Pol_polyprotein"/>
</dbReference>
<evidence type="ECO:0000256" key="9">
    <source>
        <dbReference type="ARBA" id="ARBA00022842"/>
    </source>
</evidence>
<keyword evidence="8" id="KW-0378">Hydrolase</keyword>
<dbReference type="InterPro" id="IPR001584">
    <property type="entry name" value="Integrase_cat-core"/>
</dbReference>
<dbReference type="FunFam" id="3.10.20.370:FF:000001">
    <property type="entry name" value="Retrovirus-related Pol polyprotein from transposon 17.6-like protein"/>
    <property type="match status" value="1"/>
</dbReference>
<dbReference type="FunFam" id="3.10.10.10:FF:000007">
    <property type="entry name" value="Retrovirus-related Pol polyprotein from transposon 17.6-like Protein"/>
    <property type="match status" value="1"/>
</dbReference>
<evidence type="ECO:0000259" key="16">
    <source>
        <dbReference type="PROSITE" id="PS50878"/>
    </source>
</evidence>
<reference evidence="19" key="1">
    <citation type="submission" date="2025-08" db="UniProtKB">
        <authorList>
            <consortium name="RefSeq"/>
        </authorList>
    </citation>
    <scope>IDENTIFICATION</scope>
    <source>
        <strain evidence="19">Wakin</strain>
        <tissue evidence="19">Muscle</tissue>
    </source>
</reference>
<dbReference type="GO" id="GO:0015074">
    <property type="term" value="P:DNA integration"/>
    <property type="evidence" value="ECO:0007669"/>
    <property type="project" value="UniProtKB-KW"/>
</dbReference>
<evidence type="ECO:0000313" key="18">
    <source>
        <dbReference type="Proteomes" id="UP000515129"/>
    </source>
</evidence>
<dbReference type="InterPro" id="IPR041577">
    <property type="entry name" value="RT_RNaseH_2"/>
</dbReference>
<dbReference type="InterPro" id="IPR000477">
    <property type="entry name" value="RT_dom"/>
</dbReference>
<keyword evidence="12" id="KW-0695">RNA-directed DNA polymerase</keyword>
<comment type="similarity">
    <text evidence="1">Belongs to the beta type-B retroviral polymerase family. HERV class-II K(HML-2) pol subfamily.</text>
</comment>
<dbReference type="Pfam" id="PF00665">
    <property type="entry name" value="rve"/>
    <property type="match status" value="1"/>
</dbReference>
<dbReference type="CDD" id="cd09274">
    <property type="entry name" value="RNase_HI_RT_Ty3"/>
    <property type="match status" value="1"/>
</dbReference>
<feature type="domain" description="Integrase catalytic" evidence="17">
    <location>
        <begin position="1339"/>
        <end position="1497"/>
    </location>
</feature>
<evidence type="ECO:0000313" key="19">
    <source>
        <dbReference type="RefSeq" id="XP_026142647.1"/>
    </source>
</evidence>
<name>A0A6P6RB22_CARAU</name>
<dbReference type="RefSeq" id="XP_026142647.1">
    <property type="nucleotide sequence ID" value="XM_026286862.1"/>
</dbReference>
<dbReference type="OrthoDB" id="4369127at2759"/>
<evidence type="ECO:0000256" key="14">
    <source>
        <dbReference type="ARBA" id="ARBA00039658"/>
    </source>
</evidence>
<protein>
    <recommendedName>
        <fullName evidence="14">Gypsy retrotransposon integrase-like protein 1</fullName>
        <ecNumber evidence="2">3.1.26.4</ecNumber>
    </recommendedName>
</protein>
<feature type="region of interest" description="Disordered" evidence="15">
    <location>
        <begin position="309"/>
        <end position="329"/>
    </location>
</feature>
<dbReference type="KEGG" id="caua:113118003"/>
<dbReference type="GO" id="GO:0003964">
    <property type="term" value="F:RNA-directed DNA polymerase activity"/>
    <property type="evidence" value="ECO:0007669"/>
    <property type="project" value="UniProtKB-KW"/>
</dbReference>
<dbReference type="InterPro" id="IPR021109">
    <property type="entry name" value="Peptidase_aspartic_dom_sf"/>
</dbReference>
<dbReference type="GO" id="GO:0003723">
    <property type="term" value="F:RNA binding"/>
    <property type="evidence" value="ECO:0007669"/>
    <property type="project" value="UniProtKB-KW"/>
</dbReference>
<dbReference type="InterPro" id="IPR001969">
    <property type="entry name" value="Aspartic_peptidase_AS"/>
</dbReference>
<organism evidence="18 19">
    <name type="scientific">Carassius auratus</name>
    <name type="common">Goldfish</name>
    <dbReference type="NCBI Taxonomy" id="7957"/>
    <lineage>
        <taxon>Eukaryota</taxon>
        <taxon>Metazoa</taxon>
        <taxon>Chordata</taxon>
        <taxon>Craniata</taxon>
        <taxon>Vertebrata</taxon>
        <taxon>Euteleostomi</taxon>
        <taxon>Actinopterygii</taxon>
        <taxon>Neopterygii</taxon>
        <taxon>Teleostei</taxon>
        <taxon>Ostariophysi</taxon>
        <taxon>Cypriniformes</taxon>
        <taxon>Cyprinidae</taxon>
        <taxon>Cyprininae</taxon>
        <taxon>Carassius</taxon>
    </lineage>
</organism>
<dbReference type="EC" id="3.1.26.4" evidence="2"/>
<dbReference type="GeneID" id="113118003"/>
<dbReference type="Proteomes" id="UP000515129">
    <property type="component" value="Chromosome 18"/>
</dbReference>
<keyword evidence="18" id="KW-1185">Reference proteome</keyword>
<evidence type="ECO:0000256" key="8">
    <source>
        <dbReference type="ARBA" id="ARBA00022801"/>
    </source>
</evidence>
<dbReference type="InterPro" id="IPR043128">
    <property type="entry name" value="Rev_trsase/Diguanyl_cyclase"/>
</dbReference>